<accession>A0ABP7FL31</accession>
<dbReference type="Proteomes" id="UP001501004">
    <property type="component" value="Unassembled WGS sequence"/>
</dbReference>
<dbReference type="EMBL" id="BAABAE010000003">
    <property type="protein sequence ID" value="GAA3740223.1"/>
    <property type="molecule type" value="Genomic_DNA"/>
</dbReference>
<protein>
    <submittedName>
        <fullName evidence="1">Uncharacterized protein</fullName>
    </submittedName>
</protein>
<organism evidence="1 2">
    <name type="scientific">Leifsonella bigeumensis</name>
    <dbReference type="NCBI Taxonomy" id="433643"/>
    <lineage>
        <taxon>Bacteria</taxon>
        <taxon>Bacillati</taxon>
        <taxon>Actinomycetota</taxon>
        <taxon>Actinomycetes</taxon>
        <taxon>Micrococcales</taxon>
        <taxon>Microbacteriaceae</taxon>
        <taxon>Leifsonella</taxon>
    </lineage>
</organism>
<name>A0ABP7FL31_9MICO</name>
<reference evidence="2" key="1">
    <citation type="journal article" date="2019" name="Int. J. Syst. Evol. Microbiol.">
        <title>The Global Catalogue of Microorganisms (GCM) 10K type strain sequencing project: providing services to taxonomists for standard genome sequencing and annotation.</title>
        <authorList>
            <consortium name="The Broad Institute Genomics Platform"/>
            <consortium name="The Broad Institute Genome Sequencing Center for Infectious Disease"/>
            <person name="Wu L."/>
            <person name="Ma J."/>
        </authorList>
    </citation>
    <scope>NUCLEOTIDE SEQUENCE [LARGE SCALE GENOMIC DNA]</scope>
    <source>
        <strain evidence="2">JCM 16949</strain>
    </source>
</reference>
<keyword evidence="2" id="KW-1185">Reference proteome</keyword>
<evidence type="ECO:0000313" key="1">
    <source>
        <dbReference type="EMBL" id="GAA3740223.1"/>
    </source>
</evidence>
<sequence>MSSMGPLSPAFCGLTKAIDTDSSPAPGSGVVLQAASVIAAANTTTVMIERRGLDKYLFMSLLLCGAFRVLVSPG</sequence>
<gene>
    <name evidence="1" type="ORF">GCM10022239_14840</name>
</gene>
<comment type="caution">
    <text evidence="1">The sequence shown here is derived from an EMBL/GenBank/DDBJ whole genome shotgun (WGS) entry which is preliminary data.</text>
</comment>
<evidence type="ECO:0000313" key="2">
    <source>
        <dbReference type="Proteomes" id="UP001501004"/>
    </source>
</evidence>
<proteinExistence type="predicted"/>